<reference evidence="14 15" key="1">
    <citation type="submission" date="2019-03" db="EMBL/GenBank/DDBJ databases">
        <title>Genomic Encyclopedia of Type Strains, Phase IV (KMG-IV): sequencing the most valuable type-strain genomes for metagenomic binning, comparative biology and taxonomic classification.</title>
        <authorList>
            <person name="Goeker M."/>
        </authorList>
    </citation>
    <scope>NUCLEOTIDE SEQUENCE [LARGE SCALE GENOMIC DNA]</scope>
    <source>
        <strain evidence="14 15">DSM 100433</strain>
    </source>
</reference>
<dbReference type="OrthoDB" id="9788659at2"/>
<dbReference type="Gene3D" id="3.30.200.20">
    <property type="entry name" value="Phosphorylase Kinase, domain 1"/>
    <property type="match status" value="1"/>
</dbReference>
<dbReference type="PANTHER" id="PTHR43289">
    <property type="entry name" value="MITOGEN-ACTIVATED PROTEIN KINASE KINASE KINASE 20-RELATED"/>
    <property type="match status" value="1"/>
</dbReference>
<keyword evidence="11" id="KW-0812">Transmembrane</keyword>
<dbReference type="NCBIfam" id="NF033483">
    <property type="entry name" value="PknB_PASTA_kin"/>
    <property type="match status" value="1"/>
</dbReference>
<dbReference type="Pfam" id="PF00069">
    <property type="entry name" value="Pkinase"/>
    <property type="match status" value="1"/>
</dbReference>
<evidence type="ECO:0000256" key="7">
    <source>
        <dbReference type="ARBA" id="ARBA00047899"/>
    </source>
</evidence>
<dbReference type="InterPro" id="IPR005543">
    <property type="entry name" value="PASTA_dom"/>
</dbReference>
<evidence type="ECO:0000256" key="5">
    <source>
        <dbReference type="ARBA" id="ARBA00022777"/>
    </source>
</evidence>
<dbReference type="FunFam" id="1.10.510.10:FF:000021">
    <property type="entry name" value="Serine/threonine protein kinase"/>
    <property type="match status" value="1"/>
</dbReference>
<evidence type="ECO:0000313" key="15">
    <source>
        <dbReference type="Proteomes" id="UP000294682"/>
    </source>
</evidence>
<organism evidence="14 15">
    <name type="scientific">Harryflintia acetispora</name>
    <dbReference type="NCBI Taxonomy" id="1849041"/>
    <lineage>
        <taxon>Bacteria</taxon>
        <taxon>Bacillati</taxon>
        <taxon>Bacillota</taxon>
        <taxon>Clostridia</taxon>
        <taxon>Eubacteriales</taxon>
        <taxon>Oscillospiraceae</taxon>
        <taxon>Harryflintia</taxon>
    </lineage>
</organism>
<evidence type="ECO:0000256" key="10">
    <source>
        <dbReference type="SAM" id="MobiDB-lite"/>
    </source>
</evidence>
<evidence type="ECO:0000259" key="12">
    <source>
        <dbReference type="PROSITE" id="PS50011"/>
    </source>
</evidence>
<dbReference type="Proteomes" id="UP000294682">
    <property type="component" value="Unassembled WGS sequence"/>
</dbReference>
<dbReference type="Gene3D" id="3.30.10.20">
    <property type="match status" value="3"/>
</dbReference>
<feature type="region of interest" description="Disordered" evidence="10">
    <location>
        <begin position="659"/>
        <end position="693"/>
    </location>
</feature>
<keyword evidence="6 9" id="KW-0067">ATP-binding</keyword>
<feature type="domain" description="PASTA" evidence="13">
    <location>
        <begin position="444"/>
        <end position="511"/>
    </location>
</feature>
<feature type="region of interest" description="Disordered" evidence="10">
    <location>
        <begin position="317"/>
        <end position="338"/>
    </location>
</feature>
<keyword evidence="4 9" id="KW-0547">Nucleotide-binding</keyword>
<feature type="domain" description="PASTA" evidence="13">
    <location>
        <begin position="376"/>
        <end position="443"/>
    </location>
</feature>
<dbReference type="RefSeq" id="WP_079700022.1">
    <property type="nucleotide sequence ID" value="NZ_JADNAH010000002.1"/>
</dbReference>
<feature type="domain" description="PASTA" evidence="13">
    <location>
        <begin position="513"/>
        <end position="580"/>
    </location>
</feature>
<dbReference type="FunFam" id="3.30.200.20:FF:000035">
    <property type="entry name" value="Serine/threonine protein kinase Stk1"/>
    <property type="match status" value="1"/>
</dbReference>
<dbReference type="CDD" id="cd14014">
    <property type="entry name" value="STKc_PknB_like"/>
    <property type="match status" value="1"/>
</dbReference>
<comment type="caution">
    <text evidence="14">The sequence shown here is derived from an EMBL/GenBank/DDBJ whole genome shotgun (WGS) entry which is preliminary data.</text>
</comment>
<dbReference type="InterPro" id="IPR011009">
    <property type="entry name" value="Kinase-like_dom_sf"/>
</dbReference>
<keyword evidence="15" id="KW-1185">Reference proteome</keyword>
<keyword evidence="3" id="KW-0808">Transferase</keyword>
<evidence type="ECO:0000256" key="2">
    <source>
        <dbReference type="ARBA" id="ARBA00022527"/>
    </source>
</evidence>
<evidence type="ECO:0000256" key="9">
    <source>
        <dbReference type="PROSITE-ProRule" id="PRU10141"/>
    </source>
</evidence>
<feature type="compositionally biased region" description="Acidic residues" evidence="10">
    <location>
        <begin position="684"/>
        <end position="693"/>
    </location>
</feature>
<dbReference type="SUPFAM" id="SSF56112">
    <property type="entry name" value="Protein kinase-like (PK-like)"/>
    <property type="match status" value="1"/>
</dbReference>
<dbReference type="Gene3D" id="1.10.510.10">
    <property type="entry name" value="Transferase(Phosphotransferase) domain 1"/>
    <property type="match status" value="1"/>
</dbReference>
<accession>A0A9X8UIT6</accession>
<dbReference type="InterPro" id="IPR008271">
    <property type="entry name" value="Ser/Thr_kinase_AS"/>
</dbReference>
<evidence type="ECO:0000313" key="14">
    <source>
        <dbReference type="EMBL" id="TCL42987.1"/>
    </source>
</evidence>
<evidence type="ECO:0000256" key="4">
    <source>
        <dbReference type="ARBA" id="ARBA00022741"/>
    </source>
</evidence>
<evidence type="ECO:0000256" key="3">
    <source>
        <dbReference type="ARBA" id="ARBA00022679"/>
    </source>
</evidence>
<dbReference type="GO" id="GO:0005524">
    <property type="term" value="F:ATP binding"/>
    <property type="evidence" value="ECO:0007669"/>
    <property type="project" value="UniProtKB-UniRule"/>
</dbReference>
<evidence type="ECO:0000259" key="13">
    <source>
        <dbReference type="PROSITE" id="PS51178"/>
    </source>
</evidence>
<dbReference type="GO" id="GO:0004674">
    <property type="term" value="F:protein serine/threonine kinase activity"/>
    <property type="evidence" value="ECO:0007669"/>
    <property type="project" value="UniProtKB-KW"/>
</dbReference>
<evidence type="ECO:0000256" key="1">
    <source>
        <dbReference type="ARBA" id="ARBA00012513"/>
    </source>
</evidence>
<keyword evidence="5 14" id="KW-0418">Kinase</keyword>
<evidence type="ECO:0000256" key="11">
    <source>
        <dbReference type="SAM" id="Phobius"/>
    </source>
</evidence>
<gene>
    <name evidence="14" type="ORF">EDD78_10788</name>
</gene>
<comment type="catalytic activity">
    <reaction evidence="8">
        <text>L-seryl-[protein] + ATP = O-phospho-L-seryl-[protein] + ADP + H(+)</text>
        <dbReference type="Rhea" id="RHEA:17989"/>
        <dbReference type="Rhea" id="RHEA-COMP:9863"/>
        <dbReference type="Rhea" id="RHEA-COMP:11604"/>
        <dbReference type="ChEBI" id="CHEBI:15378"/>
        <dbReference type="ChEBI" id="CHEBI:29999"/>
        <dbReference type="ChEBI" id="CHEBI:30616"/>
        <dbReference type="ChEBI" id="CHEBI:83421"/>
        <dbReference type="ChEBI" id="CHEBI:456216"/>
        <dbReference type="EC" id="2.7.11.1"/>
    </reaction>
</comment>
<dbReference type="SMART" id="SM00220">
    <property type="entry name" value="S_TKc"/>
    <property type="match status" value="1"/>
</dbReference>
<dbReference type="PROSITE" id="PS00108">
    <property type="entry name" value="PROTEIN_KINASE_ST"/>
    <property type="match status" value="1"/>
</dbReference>
<proteinExistence type="predicted"/>
<dbReference type="InterPro" id="IPR000719">
    <property type="entry name" value="Prot_kinase_dom"/>
</dbReference>
<dbReference type="SMART" id="SM00740">
    <property type="entry name" value="PASTA"/>
    <property type="match status" value="3"/>
</dbReference>
<dbReference type="CDD" id="cd06577">
    <property type="entry name" value="PASTA_pknB"/>
    <property type="match status" value="3"/>
</dbReference>
<dbReference type="PANTHER" id="PTHR43289:SF34">
    <property type="entry name" value="SERINE_THREONINE-PROTEIN KINASE YBDM-RELATED"/>
    <property type="match status" value="1"/>
</dbReference>
<dbReference type="PROSITE" id="PS00107">
    <property type="entry name" value="PROTEIN_KINASE_ATP"/>
    <property type="match status" value="1"/>
</dbReference>
<feature type="domain" description="Protein kinase" evidence="12">
    <location>
        <begin position="13"/>
        <end position="278"/>
    </location>
</feature>
<evidence type="ECO:0000256" key="6">
    <source>
        <dbReference type="ARBA" id="ARBA00022840"/>
    </source>
</evidence>
<comment type="catalytic activity">
    <reaction evidence="7">
        <text>L-threonyl-[protein] + ATP = O-phospho-L-threonyl-[protein] + ADP + H(+)</text>
        <dbReference type="Rhea" id="RHEA:46608"/>
        <dbReference type="Rhea" id="RHEA-COMP:11060"/>
        <dbReference type="Rhea" id="RHEA-COMP:11605"/>
        <dbReference type="ChEBI" id="CHEBI:15378"/>
        <dbReference type="ChEBI" id="CHEBI:30013"/>
        <dbReference type="ChEBI" id="CHEBI:30616"/>
        <dbReference type="ChEBI" id="CHEBI:61977"/>
        <dbReference type="ChEBI" id="CHEBI:456216"/>
        <dbReference type="EC" id="2.7.11.1"/>
    </reaction>
</comment>
<keyword evidence="11" id="KW-0472">Membrane</keyword>
<dbReference type="EMBL" id="SLUK01000007">
    <property type="protein sequence ID" value="TCL42987.1"/>
    <property type="molecule type" value="Genomic_DNA"/>
</dbReference>
<dbReference type="EC" id="2.7.11.1" evidence="1"/>
<dbReference type="PROSITE" id="PS51178">
    <property type="entry name" value="PASTA"/>
    <property type="match status" value="3"/>
</dbReference>
<keyword evidence="2" id="KW-0723">Serine/threonine-protein kinase</keyword>
<keyword evidence="11" id="KW-1133">Transmembrane helix</keyword>
<dbReference type="PROSITE" id="PS50011">
    <property type="entry name" value="PROTEIN_KINASE_DOM"/>
    <property type="match status" value="1"/>
</dbReference>
<feature type="binding site" evidence="9">
    <location>
        <position position="42"/>
    </location>
    <ligand>
        <name>ATP</name>
        <dbReference type="ChEBI" id="CHEBI:30616"/>
    </ligand>
</feature>
<dbReference type="AlphaFoldDB" id="A0A9X8UIT6"/>
<name>A0A9X8UIT6_9FIRM</name>
<protein>
    <recommendedName>
        <fullName evidence="1">non-specific serine/threonine protein kinase</fullName>
        <ecNumber evidence="1">2.7.11.1</ecNumber>
    </recommendedName>
</protein>
<dbReference type="InterPro" id="IPR017441">
    <property type="entry name" value="Protein_kinase_ATP_BS"/>
</dbReference>
<sequence length="693" mass="77279">MDKYIGKRLDGRYEIRELIGIGGMANVYKGYDIVENRPVAVKILRDEYMGNEEFLRRFRNESKAVATLSHPNIVKVYDVSFSQKMHSIVMEYIDGITLKEFIDQQGKLSWKETLHFTVQVLRALQHAHDNGIVHRDIKPQNIMLLSDGTIKVTDFGIARFARSNTKTITDRAIGSVHYISPEQAQGGVIDEKTDIYSVGVMMYEMLTGKLPFDAESPVSVALKQIQSQPVRPIALNPEIPEGLEAITMRAMQKDPARRYQSAAEMLRDIDEFKKNPSISFAYKYLTTPEAAPVHANAAEGHTRSRTAVHSANVAAAQKLGKKHAAPEPPAQDEDDDFDEPRRIPFLSVLTGITVAFVLVSAIFVGTMFYFNNPFQTVENVKAPDLVGQKFDSVKYDPTYADVEIRVERKEFNDKYENGEIYEQNPKAGRDIKKGSVIEVKVSAGAQVMTLMDLSGMEVNEAYTALKAKGLEKVNEMRVYSDTVAEGYVVKTDPEPNTQVGPDTEIQVFVSMGRENKMLSIPNVEGMNVTDAKRLLKNFKISIGKVESVESDLPPGTIVKQYPEEGAEVPQGSSIDVEISSGDGDLQKLSIAITLPKIDSLVTVEAWLDGVLIHEEKMTPAQQEDTKWEKAYEGYGTQTLEIRINGVLYQSFEVDFDEGKHRKEVDNSEMFTSGVPESSGGEDSSSSEEPEDEE</sequence>
<feature type="transmembrane region" description="Helical" evidence="11">
    <location>
        <begin position="345"/>
        <end position="370"/>
    </location>
</feature>
<dbReference type="Pfam" id="PF03793">
    <property type="entry name" value="PASTA"/>
    <property type="match status" value="3"/>
</dbReference>
<evidence type="ECO:0000256" key="8">
    <source>
        <dbReference type="ARBA" id="ARBA00048679"/>
    </source>
</evidence>